<feature type="domain" description="DUF4158" evidence="1">
    <location>
        <begin position="5"/>
        <end position="136"/>
    </location>
</feature>
<reference evidence="2" key="1">
    <citation type="journal article" date="2018" name="Genome Biol.">
        <title>SKESA: strategic k-mer extension for scrupulous assemblies.</title>
        <authorList>
            <person name="Souvorov A."/>
            <person name="Agarwala R."/>
            <person name="Lipman D.J."/>
        </authorList>
    </citation>
    <scope>NUCLEOTIDE SEQUENCE</scope>
    <source>
        <strain evidence="2">R13.1986</strain>
    </source>
</reference>
<dbReference type="Pfam" id="PF13700">
    <property type="entry name" value="DUF4158"/>
    <property type="match status" value="1"/>
</dbReference>
<proteinExistence type="predicted"/>
<sequence length="136" mass="16166">MSADFLTDSQVQNYGRYAAEPNEVQLARYFHLDERDLDFVNHRRGRHNRLGIALQLTTARFLGTFINDAMQIPAGVRHYVAAQLGIPRPEILSRYAQRENTRWEHHALIRQHYGYHDFGDQPWSFRLKRLLYVRAW</sequence>
<evidence type="ECO:0000313" key="2">
    <source>
        <dbReference type="EMBL" id="HAD9971920.1"/>
    </source>
</evidence>
<evidence type="ECO:0000259" key="1">
    <source>
        <dbReference type="Pfam" id="PF13700"/>
    </source>
</evidence>
<dbReference type="EMBL" id="DAAQMN010000013">
    <property type="protein sequence ID" value="HAD9971920.1"/>
    <property type="molecule type" value="Genomic_DNA"/>
</dbReference>
<dbReference type="InterPro" id="IPR025296">
    <property type="entry name" value="DUF4158"/>
</dbReference>
<feature type="non-terminal residue" evidence="2">
    <location>
        <position position="136"/>
    </location>
</feature>
<gene>
    <name evidence="2" type="ORF">G1557_21415</name>
</gene>
<reference evidence="2" key="2">
    <citation type="submission" date="2019-01" db="EMBL/GenBank/DDBJ databases">
        <authorList>
            <consortium name="NCBI Pathogen Detection Project"/>
        </authorList>
    </citation>
    <scope>NUCLEOTIDE SEQUENCE</scope>
    <source>
        <strain evidence="2">R13.1986</strain>
    </source>
</reference>
<protein>
    <submittedName>
        <fullName evidence="2">DUF4158 domain-containing protein</fullName>
    </submittedName>
</protein>
<organism evidence="2">
    <name type="scientific">Salmonella enterica</name>
    <name type="common">Salmonella choleraesuis</name>
    <dbReference type="NCBI Taxonomy" id="28901"/>
    <lineage>
        <taxon>Bacteria</taxon>
        <taxon>Pseudomonadati</taxon>
        <taxon>Pseudomonadota</taxon>
        <taxon>Gammaproteobacteria</taxon>
        <taxon>Enterobacterales</taxon>
        <taxon>Enterobacteriaceae</taxon>
        <taxon>Salmonella</taxon>
    </lineage>
</organism>
<accession>A0A724BY86</accession>
<name>A0A724BY86_SALER</name>
<dbReference type="AlphaFoldDB" id="A0A724BY86"/>
<comment type="caution">
    <text evidence="2">The sequence shown here is derived from an EMBL/GenBank/DDBJ whole genome shotgun (WGS) entry which is preliminary data.</text>
</comment>